<dbReference type="EMBL" id="VBOZ01000017">
    <property type="protein sequence ID" value="TMQ64717.1"/>
    <property type="molecule type" value="Genomic_DNA"/>
</dbReference>
<comment type="similarity">
    <text evidence="1">Belongs to the band 7/mec-2 family.</text>
</comment>
<gene>
    <name evidence="3" type="ORF">E6K79_06675</name>
</gene>
<name>A0A538TM73_UNCEI</name>
<evidence type="ECO:0000256" key="1">
    <source>
        <dbReference type="ARBA" id="ARBA00008164"/>
    </source>
</evidence>
<feature type="domain" description="Band 7" evidence="2">
    <location>
        <begin position="19"/>
        <end position="176"/>
    </location>
</feature>
<dbReference type="InterPro" id="IPR001972">
    <property type="entry name" value="Stomatin_HflK_fam"/>
</dbReference>
<dbReference type="Pfam" id="PF01145">
    <property type="entry name" value="Band_7"/>
    <property type="match status" value="1"/>
</dbReference>
<dbReference type="InterPro" id="IPR001107">
    <property type="entry name" value="Band_7"/>
</dbReference>
<dbReference type="InterPro" id="IPR036013">
    <property type="entry name" value="Band_7/SPFH_dom_sf"/>
</dbReference>
<dbReference type="PANTHER" id="PTHR10264:SF19">
    <property type="entry name" value="AT06885P-RELATED"/>
    <property type="match status" value="1"/>
</dbReference>
<organism evidence="3 4">
    <name type="scientific">Eiseniibacteriota bacterium</name>
    <dbReference type="NCBI Taxonomy" id="2212470"/>
    <lineage>
        <taxon>Bacteria</taxon>
        <taxon>Candidatus Eiseniibacteriota</taxon>
    </lineage>
</organism>
<sequence length="255" mass="28484">MVSYSFLTVLFIGILLLTSSIKVLREYERGVIFRLGRSIGTKGPGLIFLIPIVDKMVKIPLRTVAMDVPPQDVITRDNVSVKVNAVIYFRVLDATRAVLEVENYLYATSQIAQTTLRSTLGQAELDELLANRDKINKELQLVIDGHTEPWGIKVSTVEVKNVDLPQEMQRAIARQAEAERERRAKVINAEGELQASQKLSEAAKVLATQPLAMQLRYLQTLAEIATENNSTTIFPVPIDLFEPLIRARVLAEKSS</sequence>
<dbReference type="Gene3D" id="3.30.479.30">
    <property type="entry name" value="Band 7 domain"/>
    <property type="match status" value="1"/>
</dbReference>
<reference evidence="3 4" key="1">
    <citation type="journal article" date="2019" name="Nat. Microbiol.">
        <title>Mediterranean grassland soil C-N compound turnover is dependent on rainfall and depth, and is mediated by genomically divergent microorganisms.</title>
        <authorList>
            <person name="Diamond S."/>
            <person name="Andeer P.F."/>
            <person name="Li Z."/>
            <person name="Crits-Christoph A."/>
            <person name="Burstein D."/>
            <person name="Anantharaman K."/>
            <person name="Lane K.R."/>
            <person name="Thomas B.C."/>
            <person name="Pan C."/>
            <person name="Northen T.R."/>
            <person name="Banfield J.F."/>
        </authorList>
    </citation>
    <scope>NUCLEOTIDE SEQUENCE [LARGE SCALE GENOMIC DNA]</scope>
    <source>
        <strain evidence="3">WS_9</strain>
    </source>
</reference>
<dbReference type="InterPro" id="IPR043202">
    <property type="entry name" value="Band-7_stomatin-like"/>
</dbReference>
<dbReference type="AlphaFoldDB" id="A0A538TM73"/>
<dbReference type="GO" id="GO:0005886">
    <property type="term" value="C:plasma membrane"/>
    <property type="evidence" value="ECO:0007669"/>
    <property type="project" value="InterPro"/>
</dbReference>
<dbReference type="PANTHER" id="PTHR10264">
    <property type="entry name" value="BAND 7 PROTEIN-RELATED"/>
    <property type="match status" value="1"/>
</dbReference>
<dbReference type="PRINTS" id="PR00721">
    <property type="entry name" value="STOMATIN"/>
</dbReference>
<dbReference type="CDD" id="cd08826">
    <property type="entry name" value="SPFH_eoslipins_u1"/>
    <property type="match status" value="1"/>
</dbReference>
<proteinExistence type="inferred from homology"/>
<dbReference type="Proteomes" id="UP000317691">
    <property type="component" value="Unassembled WGS sequence"/>
</dbReference>
<comment type="caution">
    <text evidence="3">The sequence shown here is derived from an EMBL/GenBank/DDBJ whole genome shotgun (WGS) entry which is preliminary data.</text>
</comment>
<dbReference type="GO" id="GO:0098552">
    <property type="term" value="C:side of membrane"/>
    <property type="evidence" value="ECO:0007669"/>
    <property type="project" value="UniProtKB-ARBA"/>
</dbReference>
<dbReference type="FunFam" id="3.30.479.30:FF:000004">
    <property type="entry name" value="Putative membrane protease family, stomatin"/>
    <property type="match status" value="1"/>
</dbReference>
<accession>A0A538TM73</accession>
<evidence type="ECO:0000313" key="3">
    <source>
        <dbReference type="EMBL" id="TMQ64717.1"/>
    </source>
</evidence>
<dbReference type="SUPFAM" id="SSF117892">
    <property type="entry name" value="Band 7/SPFH domain"/>
    <property type="match status" value="1"/>
</dbReference>
<protein>
    <submittedName>
        <fullName evidence="3">Slipin family protein</fullName>
    </submittedName>
</protein>
<evidence type="ECO:0000313" key="4">
    <source>
        <dbReference type="Proteomes" id="UP000317691"/>
    </source>
</evidence>
<dbReference type="SMART" id="SM00244">
    <property type="entry name" value="PHB"/>
    <property type="match status" value="1"/>
</dbReference>
<evidence type="ECO:0000259" key="2">
    <source>
        <dbReference type="SMART" id="SM00244"/>
    </source>
</evidence>
<dbReference type="Gene3D" id="6.10.250.2090">
    <property type="match status" value="1"/>
</dbReference>